<dbReference type="EMBL" id="VDEM01000024">
    <property type="protein sequence ID" value="KAF0823774.1"/>
    <property type="molecule type" value="Genomic_DNA"/>
</dbReference>
<name>A0A366JWP0_CYTFI</name>
<dbReference type="GeneID" id="67523160"/>
<evidence type="ECO:0000313" key="5">
    <source>
        <dbReference type="Proteomes" id="UP000252731"/>
    </source>
</evidence>
<evidence type="ECO:0000256" key="1">
    <source>
        <dbReference type="SAM" id="MobiDB-lite"/>
    </source>
</evidence>
<sequence>MPHTSDNDKKAKDNNALLHEKNMMREKNRKAGKNQYSKKTDHL</sequence>
<dbReference type="AlphaFoldDB" id="A0A366JWP0"/>
<dbReference type="EMBL" id="QNSF01000007">
    <property type="protein sequence ID" value="RBP92243.1"/>
    <property type="molecule type" value="Genomic_DNA"/>
</dbReference>
<protein>
    <submittedName>
        <fullName evidence="4">DUF3941 domain-containing protein</fullName>
    </submittedName>
    <submittedName>
        <fullName evidence="3">Uncharacterized protein DUF3941</fullName>
    </submittedName>
</protein>
<organism evidence="3 5">
    <name type="scientific">Cytobacillus firmus</name>
    <name type="common">Bacillus firmus</name>
    <dbReference type="NCBI Taxonomy" id="1399"/>
    <lineage>
        <taxon>Bacteria</taxon>
        <taxon>Bacillati</taxon>
        <taxon>Bacillota</taxon>
        <taxon>Bacilli</taxon>
        <taxon>Bacillales</taxon>
        <taxon>Bacillaceae</taxon>
        <taxon>Cytobacillus</taxon>
    </lineage>
</organism>
<dbReference type="Proteomes" id="UP001163104">
    <property type="component" value="Chromosome"/>
</dbReference>
<accession>A0A366JWP0</accession>
<dbReference type="Proteomes" id="UP000465778">
    <property type="component" value="Unassembled WGS sequence"/>
</dbReference>
<feature type="compositionally biased region" description="Basic and acidic residues" evidence="1">
    <location>
        <begin position="1"/>
        <end position="26"/>
    </location>
</feature>
<dbReference type="EMBL" id="CP107027">
    <property type="protein sequence ID" value="UYG96844.1"/>
    <property type="molecule type" value="Genomic_DNA"/>
</dbReference>
<dbReference type="RefSeq" id="WP_009331260.1">
    <property type="nucleotide sequence ID" value="NZ_CANMEA010000001.1"/>
</dbReference>
<reference evidence="4" key="3">
    <citation type="submission" date="2022-10" db="EMBL/GenBank/DDBJ databases">
        <title>Mechanism of multi-heavy metal repair in Cytobacillus Firmus M7.</title>
        <authorList>
            <person name="Li X."/>
            <person name="Yu C."/>
        </authorList>
    </citation>
    <scope>NUCLEOTIDE SEQUENCE</scope>
    <source>
        <strain evidence="4">M7</strain>
    </source>
</reference>
<reference evidence="2 6" key="2">
    <citation type="journal article" date="2020" name="G3 (Bethesda)">
        <title>Whole Genome Sequencing and Comparative Genomics of Two Nematicidal Bacillus Strains Reveals a Wide Range of Possible Virulence Factors.</title>
        <authorList>
            <person name="Susic N."/>
            <person name="Janezic S."/>
            <person name="Rupnik M."/>
            <person name="Geric Stare B."/>
        </authorList>
    </citation>
    <scope>NUCLEOTIDE SEQUENCE [LARGE SCALE GENOMIC DNA]</scope>
    <source>
        <strain evidence="2 6">I-1582</strain>
    </source>
</reference>
<reference evidence="3 5" key="1">
    <citation type="submission" date="2018-06" db="EMBL/GenBank/DDBJ databases">
        <title>Freshwater and sediment microbial communities from various areas in North America, analyzing microbe dynamics in response to fracking.</title>
        <authorList>
            <person name="Lamendella R."/>
        </authorList>
    </citation>
    <scope>NUCLEOTIDE SEQUENCE [LARGE SCALE GENOMIC DNA]</scope>
    <source>
        <strain evidence="3 5">14_TX</strain>
    </source>
</reference>
<feature type="region of interest" description="Disordered" evidence="1">
    <location>
        <begin position="1"/>
        <end position="43"/>
    </location>
</feature>
<evidence type="ECO:0000313" key="3">
    <source>
        <dbReference type="EMBL" id="RBP92243.1"/>
    </source>
</evidence>
<keyword evidence="5" id="KW-1185">Reference proteome</keyword>
<gene>
    <name evidence="3" type="ORF">DFO70_107174</name>
    <name evidence="2" type="ORF">KIS1582_2400</name>
    <name evidence="4" type="ORF">OD459_07380</name>
</gene>
<dbReference type="Proteomes" id="UP000252731">
    <property type="component" value="Unassembled WGS sequence"/>
</dbReference>
<evidence type="ECO:0000313" key="4">
    <source>
        <dbReference type="EMBL" id="UYG96844.1"/>
    </source>
</evidence>
<proteinExistence type="predicted"/>
<evidence type="ECO:0000313" key="6">
    <source>
        <dbReference type="Proteomes" id="UP000465778"/>
    </source>
</evidence>
<evidence type="ECO:0000313" key="2">
    <source>
        <dbReference type="EMBL" id="KAF0823774.1"/>
    </source>
</evidence>
<dbReference type="OrthoDB" id="2922782at2"/>